<dbReference type="Proteomes" id="UP000694559">
    <property type="component" value="Unplaced"/>
</dbReference>
<protein>
    <submittedName>
        <fullName evidence="8">Uncharacterized protein</fullName>
    </submittedName>
</protein>
<evidence type="ECO:0000256" key="3">
    <source>
        <dbReference type="ARBA" id="ARBA00022692"/>
    </source>
</evidence>
<feature type="transmembrane region" description="Helical" evidence="7">
    <location>
        <begin position="42"/>
        <end position="62"/>
    </location>
</feature>
<organism evidence="8 9">
    <name type="scientific">Naja naja</name>
    <name type="common">Indian cobra</name>
    <dbReference type="NCBI Taxonomy" id="35670"/>
    <lineage>
        <taxon>Eukaryota</taxon>
        <taxon>Metazoa</taxon>
        <taxon>Chordata</taxon>
        <taxon>Craniata</taxon>
        <taxon>Vertebrata</taxon>
        <taxon>Euteleostomi</taxon>
        <taxon>Lepidosauria</taxon>
        <taxon>Squamata</taxon>
        <taxon>Bifurcata</taxon>
        <taxon>Unidentata</taxon>
        <taxon>Episquamata</taxon>
        <taxon>Toxicofera</taxon>
        <taxon>Serpentes</taxon>
        <taxon>Colubroidea</taxon>
        <taxon>Elapidae</taxon>
        <taxon>Elapinae</taxon>
        <taxon>Naja</taxon>
    </lineage>
</organism>
<evidence type="ECO:0000256" key="7">
    <source>
        <dbReference type="SAM" id="Phobius"/>
    </source>
</evidence>
<sequence>MRDARPEEDCTVAPHATSRPDNTAFTQQRLPAWQPLLSAGTVLPLFFGLGLAFLAIGLGLYFTSAGIQEVELDYTGGRSAPTNCTAGQAANLTAGPRTSPK</sequence>
<accession>A0A8C6XC90</accession>
<feature type="region of interest" description="Disordered" evidence="6">
    <location>
        <begin position="1"/>
        <end position="23"/>
    </location>
</feature>
<comment type="subcellular location">
    <subcellularLocation>
        <location evidence="1">Membrane</location>
    </subcellularLocation>
</comment>
<reference evidence="8" key="2">
    <citation type="submission" date="2025-09" db="UniProtKB">
        <authorList>
            <consortium name="Ensembl"/>
        </authorList>
    </citation>
    <scope>IDENTIFICATION</scope>
</reference>
<dbReference type="InterPro" id="IPR005045">
    <property type="entry name" value="CDC50/LEM3_fam"/>
</dbReference>
<reference evidence="8" key="1">
    <citation type="submission" date="2025-08" db="UniProtKB">
        <authorList>
            <consortium name="Ensembl"/>
        </authorList>
    </citation>
    <scope>IDENTIFICATION</scope>
</reference>
<evidence type="ECO:0000313" key="9">
    <source>
        <dbReference type="Proteomes" id="UP000694559"/>
    </source>
</evidence>
<dbReference type="GeneTree" id="ENSGT00390000004660"/>
<dbReference type="GO" id="GO:0005886">
    <property type="term" value="C:plasma membrane"/>
    <property type="evidence" value="ECO:0007669"/>
    <property type="project" value="TreeGrafter"/>
</dbReference>
<dbReference type="AlphaFoldDB" id="A0A8C6XC90"/>
<evidence type="ECO:0000256" key="5">
    <source>
        <dbReference type="ARBA" id="ARBA00023136"/>
    </source>
</evidence>
<keyword evidence="4 7" id="KW-1133">Transmembrane helix</keyword>
<dbReference type="PANTHER" id="PTHR10926:SF19">
    <property type="entry name" value="CELL CYCLE CONTROL PROTEIN 50B"/>
    <property type="match status" value="1"/>
</dbReference>
<proteinExistence type="inferred from homology"/>
<keyword evidence="5 7" id="KW-0472">Membrane</keyword>
<keyword evidence="3 7" id="KW-0812">Transmembrane</keyword>
<dbReference type="GO" id="GO:0045332">
    <property type="term" value="P:phospholipid translocation"/>
    <property type="evidence" value="ECO:0007669"/>
    <property type="project" value="TreeGrafter"/>
</dbReference>
<dbReference type="GO" id="GO:0005794">
    <property type="term" value="C:Golgi apparatus"/>
    <property type="evidence" value="ECO:0007669"/>
    <property type="project" value="TreeGrafter"/>
</dbReference>
<evidence type="ECO:0000313" key="8">
    <source>
        <dbReference type="Ensembl" id="ENSNNAP00000012251.1"/>
    </source>
</evidence>
<dbReference type="OrthoDB" id="340608at2759"/>
<dbReference type="PANTHER" id="PTHR10926">
    <property type="entry name" value="CELL CYCLE CONTROL PROTEIN 50"/>
    <property type="match status" value="1"/>
</dbReference>
<evidence type="ECO:0000256" key="6">
    <source>
        <dbReference type="SAM" id="MobiDB-lite"/>
    </source>
</evidence>
<evidence type="ECO:0000256" key="4">
    <source>
        <dbReference type="ARBA" id="ARBA00022989"/>
    </source>
</evidence>
<dbReference type="Ensembl" id="ENSNNAT00000012824.1">
    <property type="protein sequence ID" value="ENSNNAP00000012251.1"/>
    <property type="gene ID" value="ENSNNAG00000008243.1"/>
</dbReference>
<evidence type="ECO:0000256" key="1">
    <source>
        <dbReference type="ARBA" id="ARBA00004370"/>
    </source>
</evidence>
<dbReference type="GO" id="GO:0005783">
    <property type="term" value="C:endoplasmic reticulum"/>
    <property type="evidence" value="ECO:0007669"/>
    <property type="project" value="TreeGrafter"/>
</dbReference>
<keyword evidence="9" id="KW-1185">Reference proteome</keyword>
<name>A0A8C6XC90_NAJNA</name>
<comment type="similarity">
    <text evidence="2">Belongs to the CDC50/LEM3 family.</text>
</comment>
<evidence type="ECO:0000256" key="2">
    <source>
        <dbReference type="ARBA" id="ARBA00009457"/>
    </source>
</evidence>